<evidence type="ECO:0000313" key="2">
    <source>
        <dbReference type="Proteomes" id="UP000247973"/>
    </source>
</evidence>
<dbReference type="EMBL" id="QICL01000040">
    <property type="protein sequence ID" value="PXV58949.1"/>
    <property type="molecule type" value="Genomic_DNA"/>
</dbReference>
<name>A0A2V3PIZ1_9BACT</name>
<dbReference type="Gene3D" id="2.60.40.2340">
    <property type="match status" value="1"/>
</dbReference>
<protein>
    <submittedName>
        <fullName evidence="1">Uncharacterized protein</fullName>
    </submittedName>
</protein>
<dbReference type="OrthoDB" id="1033440at2"/>
<dbReference type="RefSeq" id="WP_110312455.1">
    <property type="nucleotide sequence ID" value="NZ_QICL01000040.1"/>
</dbReference>
<gene>
    <name evidence="1" type="ORF">CLV62_14025</name>
</gene>
<dbReference type="Proteomes" id="UP000247973">
    <property type="component" value="Unassembled WGS sequence"/>
</dbReference>
<dbReference type="AlphaFoldDB" id="A0A2V3PIZ1"/>
<comment type="caution">
    <text evidence="1">The sequence shown here is derived from an EMBL/GenBank/DDBJ whole genome shotgun (WGS) entry which is preliminary data.</text>
</comment>
<accession>A0A2V3PIZ1</accession>
<reference evidence="1 2" key="1">
    <citation type="submission" date="2018-03" db="EMBL/GenBank/DDBJ databases">
        <title>Genomic Encyclopedia of Archaeal and Bacterial Type Strains, Phase II (KMG-II): from individual species to whole genera.</title>
        <authorList>
            <person name="Goeker M."/>
        </authorList>
    </citation>
    <scope>NUCLEOTIDE SEQUENCE [LARGE SCALE GENOMIC DNA]</scope>
    <source>
        <strain evidence="1 2">DSM 100214</strain>
    </source>
</reference>
<proteinExistence type="predicted"/>
<sequence length="131" mass="14616">MKNLIILFTVILCTSLGFNSCKDNPIDEDGLLITDNTQCYISMFELLGPDHRTVLVGTPEIDTVNCTITAVAKFGTNMAHLKPHCSLSLDAKIQPSMGEWIDFSQMKQYTVISGNRQIMKNYKITITLQGQ</sequence>
<evidence type="ECO:0000313" key="1">
    <source>
        <dbReference type="EMBL" id="PXV58949.1"/>
    </source>
</evidence>
<organism evidence="1 2">
    <name type="scientific">Dysgonomonas alginatilytica</name>
    <dbReference type="NCBI Taxonomy" id="1605892"/>
    <lineage>
        <taxon>Bacteria</taxon>
        <taxon>Pseudomonadati</taxon>
        <taxon>Bacteroidota</taxon>
        <taxon>Bacteroidia</taxon>
        <taxon>Bacteroidales</taxon>
        <taxon>Dysgonomonadaceae</taxon>
        <taxon>Dysgonomonas</taxon>
    </lineage>
</organism>
<keyword evidence="2" id="KW-1185">Reference proteome</keyword>